<dbReference type="GO" id="GO:0005886">
    <property type="term" value="C:plasma membrane"/>
    <property type="evidence" value="ECO:0007669"/>
    <property type="project" value="UniProtKB-SubCell"/>
</dbReference>
<dbReference type="InterPro" id="IPR052162">
    <property type="entry name" value="Sensor_kinase/Photoreceptor"/>
</dbReference>
<feature type="transmembrane region" description="Helical" evidence="9">
    <location>
        <begin position="172"/>
        <end position="197"/>
    </location>
</feature>
<feature type="coiled-coil region" evidence="8">
    <location>
        <begin position="232"/>
        <end position="259"/>
    </location>
</feature>
<dbReference type="EC" id="2.7.13.3" evidence="3"/>
<evidence type="ECO:0000256" key="5">
    <source>
        <dbReference type="ARBA" id="ARBA00022679"/>
    </source>
</evidence>
<dbReference type="SMART" id="SM00388">
    <property type="entry name" value="HisKA"/>
    <property type="match status" value="1"/>
</dbReference>
<dbReference type="InterPro" id="IPR036097">
    <property type="entry name" value="HisK_dim/P_sf"/>
</dbReference>
<protein>
    <recommendedName>
        <fullName evidence="3">histidine kinase</fullName>
        <ecNumber evidence="3">2.7.13.3</ecNumber>
    </recommendedName>
</protein>
<keyword evidence="9" id="KW-0812">Transmembrane</keyword>
<keyword evidence="9" id="KW-1133">Transmembrane helix</keyword>
<keyword evidence="9" id="KW-0472">Membrane</keyword>
<accession>A0A1W2AA06</accession>
<dbReference type="SUPFAM" id="SSF55874">
    <property type="entry name" value="ATPase domain of HSP90 chaperone/DNA topoisomerase II/histidine kinase"/>
    <property type="match status" value="1"/>
</dbReference>
<dbReference type="InterPro" id="IPR036890">
    <property type="entry name" value="HATPase_C_sf"/>
</dbReference>
<dbReference type="Gene3D" id="1.10.287.130">
    <property type="match status" value="1"/>
</dbReference>
<evidence type="ECO:0000256" key="6">
    <source>
        <dbReference type="ARBA" id="ARBA00022777"/>
    </source>
</evidence>
<keyword evidence="4" id="KW-0597">Phosphoprotein</keyword>
<organism evidence="11 12">
    <name type="scientific">Kibdelosporangium aridum</name>
    <dbReference type="NCBI Taxonomy" id="2030"/>
    <lineage>
        <taxon>Bacteria</taxon>
        <taxon>Bacillati</taxon>
        <taxon>Actinomycetota</taxon>
        <taxon>Actinomycetes</taxon>
        <taxon>Pseudonocardiales</taxon>
        <taxon>Pseudonocardiaceae</taxon>
        <taxon>Kibdelosporangium</taxon>
    </lineage>
</organism>
<dbReference type="InterPro" id="IPR007891">
    <property type="entry name" value="CHASE3"/>
</dbReference>
<dbReference type="Pfam" id="PF00512">
    <property type="entry name" value="HisKA"/>
    <property type="match status" value="1"/>
</dbReference>
<evidence type="ECO:0000313" key="11">
    <source>
        <dbReference type="EMBL" id="SMC57251.1"/>
    </source>
</evidence>
<comment type="catalytic activity">
    <reaction evidence="1">
        <text>ATP + protein L-histidine = ADP + protein N-phospho-L-histidine.</text>
        <dbReference type="EC" id="2.7.13.3"/>
    </reaction>
</comment>
<sequence length="479" mass="52713">MNTLRRWVLLLVVVEAIVLAAAVTGGVIGLTQLGEARMRVVDQIDPELIEQRELETSLLEQETGLRGFLLSGRVDFLTPYQEGRTQQQQSVADMRRLGAVEGTPAGADLDLVLAKAVEWQATAERMVGAPTDQTLVETGKAQFDAVRAALDSQRANLTAEREANRQTLLRSAILLTVVFAVAVALLVILFVLLALGFHRRVARPVFSLANEIRAATSDISRAIPPGDGPQELKQLAEDVEALRKRLVAETDELQRSNSDLEQFAYVASHDLQEPLRKVISFCQLLQRRYQGRLDERGEQYIAFAVDGSRRMQVLINDLLAFSRVGRGTGEFADVDMGEVVRTAIGNLEQTGADITVSELPPVRGEESLLTTMMQNLIGNAVKFRGEEPAHIEITAEPGDGEWTFSVSDNGIGIDPEYADRIFVIFQRLHPRAAYPGTGIGLAMARKIVEHHGGRIWLDTSATNGRTTFRFTLPVGEKKP</sequence>
<dbReference type="FunFam" id="3.30.565.10:FF:000006">
    <property type="entry name" value="Sensor histidine kinase WalK"/>
    <property type="match status" value="1"/>
</dbReference>
<name>A0A1W2AA06_KIBAR</name>
<reference evidence="11 12" key="1">
    <citation type="submission" date="2017-04" db="EMBL/GenBank/DDBJ databases">
        <authorList>
            <person name="Afonso C.L."/>
            <person name="Miller P.J."/>
            <person name="Scott M.A."/>
            <person name="Spackman E."/>
            <person name="Goraichik I."/>
            <person name="Dimitrov K.M."/>
            <person name="Suarez D.L."/>
            <person name="Swayne D.E."/>
        </authorList>
    </citation>
    <scope>NUCLEOTIDE SEQUENCE [LARGE SCALE GENOMIC DNA]</scope>
    <source>
        <strain evidence="11 12">DSM 43828</strain>
    </source>
</reference>
<keyword evidence="8" id="KW-0175">Coiled coil</keyword>
<dbReference type="SMART" id="SM00387">
    <property type="entry name" value="HATPase_c"/>
    <property type="match status" value="1"/>
</dbReference>
<dbReference type="PROSITE" id="PS50109">
    <property type="entry name" value="HIS_KIN"/>
    <property type="match status" value="1"/>
</dbReference>
<keyword evidence="5" id="KW-0808">Transferase</keyword>
<evidence type="ECO:0000256" key="8">
    <source>
        <dbReference type="SAM" id="Coils"/>
    </source>
</evidence>
<evidence type="ECO:0000256" key="3">
    <source>
        <dbReference type="ARBA" id="ARBA00012438"/>
    </source>
</evidence>
<dbReference type="InterPro" id="IPR005467">
    <property type="entry name" value="His_kinase_dom"/>
</dbReference>
<dbReference type="PRINTS" id="PR00344">
    <property type="entry name" value="BCTRLSENSOR"/>
</dbReference>
<dbReference type="RefSeq" id="WP_084424432.1">
    <property type="nucleotide sequence ID" value="NZ_FWXV01000001.1"/>
</dbReference>
<evidence type="ECO:0000256" key="7">
    <source>
        <dbReference type="ARBA" id="ARBA00023012"/>
    </source>
</evidence>
<dbReference type="Pfam" id="PF05227">
    <property type="entry name" value="CHASE3"/>
    <property type="match status" value="1"/>
</dbReference>
<dbReference type="InterPro" id="IPR003661">
    <property type="entry name" value="HisK_dim/P_dom"/>
</dbReference>
<dbReference type="EMBL" id="FWXV01000001">
    <property type="protein sequence ID" value="SMC57251.1"/>
    <property type="molecule type" value="Genomic_DNA"/>
</dbReference>
<gene>
    <name evidence="11" type="ORF">SAMN05661093_00572</name>
</gene>
<dbReference type="InterPro" id="IPR003594">
    <property type="entry name" value="HATPase_dom"/>
</dbReference>
<keyword evidence="12" id="KW-1185">Reference proteome</keyword>
<evidence type="ECO:0000256" key="9">
    <source>
        <dbReference type="SAM" id="Phobius"/>
    </source>
</evidence>
<dbReference type="CDD" id="cd00082">
    <property type="entry name" value="HisKA"/>
    <property type="match status" value="1"/>
</dbReference>
<dbReference type="Gene3D" id="6.10.340.10">
    <property type="match status" value="1"/>
</dbReference>
<dbReference type="SUPFAM" id="SSF47384">
    <property type="entry name" value="Homodimeric domain of signal transducing histidine kinase"/>
    <property type="match status" value="1"/>
</dbReference>
<proteinExistence type="predicted"/>
<dbReference type="OrthoDB" id="9808408at2"/>
<feature type="transmembrane region" description="Helical" evidence="9">
    <location>
        <begin position="6"/>
        <end position="30"/>
    </location>
</feature>
<keyword evidence="7" id="KW-0902">Two-component regulatory system</keyword>
<keyword evidence="6" id="KW-0418">Kinase</keyword>
<dbReference type="AlphaFoldDB" id="A0A1W2AA06"/>
<dbReference type="Proteomes" id="UP000192674">
    <property type="component" value="Unassembled WGS sequence"/>
</dbReference>
<dbReference type="Pfam" id="PF02518">
    <property type="entry name" value="HATPase_c"/>
    <property type="match status" value="1"/>
</dbReference>
<evidence type="ECO:0000259" key="10">
    <source>
        <dbReference type="PROSITE" id="PS50109"/>
    </source>
</evidence>
<dbReference type="PANTHER" id="PTHR43304:SF1">
    <property type="entry name" value="PAC DOMAIN-CONTAINING PROTEIN"/>
    <property type="match status" value="1"/>
</dbReference>
<evidence type="ECO:0000256" key="1">
    <source>
        <dbReference type="ARBA" id="ARBA00000085"/>
    </source>
</evidence>
<comment type="subcellular location">
    <subcellularLocation>
        <location evidence="2">Cell membrane</location>
    </subcellularLocation>
</comment>
<dbReference type="GO" id="GO:0000155">
    <property type="term" value="F:phosphorelay sensor kinase activity"/>
    <property type="evidence" value="ECO:0007669"/>
    <property type="project" value="InterPro"/>
</dbReference>
<dbReference type="PANTHER" id="PTHR43304">
    <property type="entry name" value="PHYTOCHROME-LIKE PROTEIN CPH1"/>
    <property type="match status" value="1"/>
</dbReference>
<feature type="domain" description="Histidine kinase" evidence="10">
    <location>
        <begin position="266"/>
        <end position="476"/>
    </location>
</feature>
<dbReference type="Gene3D" id="3.30.565.10">
    <property type="entry name" value="Histidine kinase-like ATPase, C-terminal domain"/>
    <property type="match status" value="1"/>
</dbReference>
<evidence type="ECO:0000313" key="12">
    <source>
        <dbReference type="Proteomes" id="UP000192674"/>
    </source>
</evidence>
<evidence type="ECO:0000256" key="2">
    <source>
        <dbReference type="ARBA" id="ARBA00004236"/>
    </source>
</evidence>
<evidence type="ECO:0000256" key="4">
    <source>
        <dbReference type="ARBA" id="ARBA00022553"/>
    </source>
</evidence>
<dbReference type="InterPro" id="IPR004358">
    <property type="entry name" value="Sig_transdc_His_kin-like_C"/>
</dbReference>